<dbReference type="SUPFAM" id="SSF160904">
    <property type="entry name" value="Jann2411-like"/>
    <property type="match status" value="1"/>
</dbReference>
<dbReference type="Pfam" id="PF07336">
    <property type="entry name" value="ABATE"/>
    <property type="match status" value="1"/>
</dbReference>
<dbReference type="PANTHER" id="PTHR35525:SF3">
    <property type="entry name" value="BLL6575 PROTEIN"/>
    <property type="match status" value="1"/>
</dbReference>
<dbReference type="EMBL" id="JADPUN010000256">
    <property type="protein sequence ID" value="MBF9132969.1"/>
    <property type="molecule type" value="Genomic_DNA"/>
</dbReference>
<sequence length="195" mass="21293">MEPSVSDRWALADPRLAIDLLSTLRHEHDAVVDDLADAHETTAWLRDRHPDTDDGAQTRALLVRLRDLVRQLLTTAVDGTPAPPDVVAQISLLAAGAPVTLAARTHPDGTVTVERASHGDPDVTLAADLARSALILLAEPARDRLRLCRAPGCILFFLQQDPRQQWCSPTCGNRARVARHYARRNTRPDAGTGRS</sequence>
<organism evidence="2 3">
    <name type="scientific">Plantactinospora alkalitolerans</name>
    <dbReference type="NCBI Taxonomy" id="2789879"/>
    <lineage>
        <taxon>Bacteria</taxon>
        <taxon>Bacillati</taxon>
        <taxon>Actinomycetota</taxon>
        <taxon>Actinomycetes</taxon>
        <taxon>Micromonosporales</taxon>
        <taxon>Micromonosporaceae</taxon>
        <taxon>Plantactinospora</taxon>
    </lineage>
</organism>
<proteinExistence type="predicted"/>
<gene>
    <name evidence="2" type="ORF">I0C86_29010</name>
</gene>
<dbReference type="InterPro" id="IPR021005">
    <property type="entry name" value="Znf_CGNR"/>
</dbReference>
<accession>A0ABS0H4A4</accession>
<evidence type="ECO:0000313" key="3">
    <source>
        <dbReference type="Proteomes" id="UP000638560"/>
    </source>
</evidence>
<comment type="caution">
    <text evidence="2">The sequence shown here is derived from an EMBL/GenBank/DDBJ whole genome shotgun (WGS) entry which is preliminary data.</text>
</comment>
<reference evidence="2 3" key="1">
    <citation type="submission" date="2020-11" db="EMBL/GenBank/DDBJ databases">
        <title>A novel isolate from a Black sea contaminated sediment with potential to produce alkanes: Plantactinospora alkalitolerans sp. nov.</title>
        <authorList>
            <person name="Carro L."/>
            <person name="Veyisoglu A."/>
            <person name="Guven K."/>
            <person name="Schumann P."/>
            <person name="Klenk H.-P."/>
            <person name="Sahin N."/>
        </authorList>
    </citation>
    <scope>NUCLEOTIDE SEQUENCE [LARGE SCALE GENOMIC DNA]</scope>
    <source>
        <strain evidence="2 3">S1510</strain>
    </source>
</reference>
<dbReference type="InterPro" id="IPR023286">
    <property type="entry name" value="ABATE_dom_sf"/>
</dbReference>
<feature type="domain" description="Zinc finger CGNR" evidence="1">
    <location>
        <begin position="144"/>
        <end position="184"/>
    </location>
</feature>
<dbReference type="Proteomes" id="UP000638560">
    <property type="component" value="Unassembled WGS sequence"/>
</dbReference>
<evidence type="ECO:0000259" key="1">
    <source>
        <dbReference type="Pfam" id="PF11706"/>
    </source>
</evidence>
<name>A0ABS0H4A4_9ACTN</name>
<dbReference type="Pfam" id="PF11706">
    <property type="entry name" value="zf-CGNR"/>
    <property type="match status" value="1"/>
</dbReference>
<keyword evidence="3" id="KW-1185">Reference proteome</keyword>
<dbReference type="InterPro" id="IPR010852">
    <property type="entry name" value="ABATE"/>
</dbReference>
<dbReference type="PANTHER" id="PTHR35525">
    <property type="entry name" value="BLL6575 PROTEIN"/>
    <property type="match status" value="1"/>
</dbReference>
<evidence type="ECO:0000313" key="2">
    <source>
        <dbReference type="EMBL" id="MBF9132969.1"/>
    </source>
</evidence>
<protein>
    <submittedName>
        <fullName evidence="2">CGNR zinc finger domain-containing protein</fullName>
    </submittedName>
</protein>
<dbReference type="Gene3D" id="1.10.3300.10">
    <property type="entry name" value="Jann2411-like domain"/>
    <property type="match status" value="1"/>
</dbReference>
<dbReference type="RefSeq" id="WP_196204488.1">
    <property type="nucleotide sequence ID" value="NZ_JADPUN010000256.1"/>
</dbReference>